<protein>
    <submittedName>
        <fullName evidence="1">Uncharacterized protein</fullName>
    </submittedName>
</protein>
<accession>A0A0A2G794</accession>
<sequence>MERSQDRQHLNVSFSVLPDRKIMSQELVYIYPTLVSADNSKEVSLEPLCIVGNKRAKVIKRAKVLKNKMHLPVVEEVHSAKFASIEVERSVPFERWMAKSRLVLREEVYGCAECKKKDRERGSYDAGIHSFSPEDYRYSFVEPKAVAVKRHEESFESKVNFVVARHELKRDYKNNASELNRLDDFVKKALSLEGTTLDVVHVEGYASPEGDANANQALSERRADVLANYVRNKYPQIKRTQNLKVKGLGSDWVGLRKAVEASNLSYKAQVLKALDTHSDHLGKRNALLQIEGGQAYHYLLENIYPPLRRTTFRMGYKVRPFTIDELPRIFGKKPELMSNQEHYMLAQQYIKEGKNPLPVFETAYRIYPDDVVAALNYANALLKYDGSKQADKAMCVLQPFRDDVRTALPTAIAEHMLGYEEAAEKTLSDAAAKGCKIAQEILNR</sequence>
<dbReference type="EMBL" id="JQZW01000002">
    <property type="protein sequence ID" value="KGN99158.1"/>
    <property type="molecule type" value="Genomic_DNA"/>
</dbReference>
<dbReference type="AlphaFoldDB" id="A0A0A2G794"/>
<dbReference type="STRING" id="266762.HQ36_01490"/>
<dbReference type="eggNOG" id="COG2885">
    <property type="taxonomic scope" value="Bacteria"/>
</dbReference>
<dbReference type="Proteomes" id="UP000030134">
    <property type="component" value="Unassembled WGS sequence"/>
</dbReference>
<proteinExistence type="predicted"/>
<keyword evidence="2" id="KW-1185">Reference proteome</keyword>
<name>A0A0A2G794_9PORP</name>
<comment type="caution">
    <text evidence="1">The sequence shown here is derived from an EMBL/GenBank/DDBJ whole genome shotgun (WGS) entry which is preliminary data.</text>
</comment>
<reference evidence="1 2" key="1">
    <citation type="submission" date="2014-08" db="EMBL/GenBank/DDBJ databases">
        <title>Porphyromonas gingivicanis strain:COT-022_OH1391 Genome sequencing.</title>
        <authorList>
            <person name="Wallis C."/>
            <person name="Deusch O."/>
            <person name="O'Flynn C."/>
            <person name="Davis I."/>
            <person name="Jospin G."/>
            <person name="Darling A.E."/>
            <person name="Coil D.A."/>
            <person name="Alexiev A."/>
            <person name="Horsfall A."/>
            <person name="Kirkwood N."/>
            <person name="Harris S."/>
            <person name="Eisen J.A."/>
        </authorList>
    </citation>
    <scope>NUCLEOTIDE SEQUENCE [LARGE SCALE GENOMIC DNA]</scope>
    <source>
        <strain evidence="2">COT-022 OH1391</strain>
    </source>
</reference>
<evidence type="ECO:0000313" key="1">
    <source>
        <dbReference type="EMBL" id="KGN99158.1"/>
    </source>
</evidence>
<organism evidence="1 2">
    <name type="scientific">Porphyromonas gingivicanis</name>
    <dbReference type="NCBI Taxonomy" id="266762"/>
    <lineage>
        <taxon>Bacteria</taxon>
        <taxon>Pseudomonadati</taxon>
        <taxon>Bacteroidota</taxon>
        <taxon>Bacteroidia</taxon>
        <taxon>Bacteroidales</taxon>
        <taxon>Porphyromonadaceae</taxon>
        <taxon>Porphyromonas</taxon>
    </lineage>
</organism>
<evidence type="ECO:0000313" key="2">
    <source>
        <dbReference type="Proteomes" id="UP000030134"/>
    </source>
</evidence>
<dbReference type="InterPro" id="IPR036737">
    <property type="entry name" value="OmpA-like_sf"/>
</dbReference>
<dbReference type="Gene3D" id="3.30.1330.60">
    <property type="entry name" value="OmpA-like domain"/>
    <property type="match status" value="1"/>
</dbReference>
<dbReference type="SUPFAM" id="SSF103088">
    <property type="entry name" value="OmpA-like"/>
    <property type="match status" value="1"/>
</dbReference>
<gene>
    <name evidence="1" type="ORF">HQ36_01490</name>
</gene>